<evidence type="ECO:0000256" key="1">
    <source>
        <dbReference type="SAM" id="MobiDB-lite"/>
    </source>
</evidence>
<reference evidence="2" key="1">
    <citation type="journal article" date="2022" name="bioRxiv">
        <title>Sequencing and chromosome-scale assembly of the giantPleurodeles waltlgenome.</title>
        <authorList>
            <person name="Brown T."/>
            <person name="Elewa A."/>
            <person name="Iarovenko S."/>
            <person name="Subramanian E."/>
            <person name="Araus A.J."/>
            <person name="Petzold A."/>
            <person name="Susuki M."/>
            <person name="Suzuki K.-i.T."/>
            <person name="Hayashi T."/>
            <person name="Toyoda A."/>
            <person name="Oliveira C."/>
            <person name="Osipova E."/>
            <person name="Leigh N.D."/>
            <person name="Simon A."/>
            <person name="Yun M.H."/>
        </authorList>
    </citation>
    <scope>NUCLEOTIDE SEQUENCE</scope>
    <source>
        <strain evidence="2">20211129_DDA</strain>
        <tissue evidence="2">Liver</tissue>
    </source>
</reference>
<feature type="compositionally biased region" description="Basic and acidic residues" evidence="1">
    <location>
        <begin position="96"/>
        <end position="106"/>
    </location>
</feature>
<proteinExistence type="predicted"/>
<comment type="caution">
    <text evidence="2">The sequence shown here is derived from an EMBL/GenBank/DDBJ whole genome shotgun (WGS) entry which is preliminary data.</text>
</comment>
<evidence type="ECO:0000313" key="3">
    <source>
        <dbReference type="Proteomes" id="UP001066276"/>
    </source>
</evidence>
<evidence type="ECO:0000313" key="2">
    <source>
        <dbReference type="EMBL" id="KAJ1085071.1"/>
    </source>
</evidence>
<feature type="compositionally biased region" description="Polar residues" evidence="1">
    <location>
        <begin position="68"/>
        <end position="77"/>
    </location>
</feature>
<keyword evidence="3" id="KW-1185">Reference proteome</keyword>
<feature type="region of interest" description="Disordered" evidence="1">
    <location>
        <begin position="68"/>
        <end position="106"/>
    </location>
</feature>
<name>A0AAV7L013_PLEWA</name>
<accession>A0AAV7L013</accession>
<gene>
    <name evidence="2" type="ORF">NDU88_005204</name>
</gene>
<organism evidence="2 3">
    <name type="scientific">Pleurodeles waltl</name>
    <name type="common">Iberian ribbed newt</name>
    <dbReference type="NCBI Taxonomy" id="8319"/>
    <lineage>
        <taxon>Eukaryota</taxon>
        <taxon>Metazoa</taxon>
        <taxon>Chordata</taxon>
        <taxon>Craniata</taxon>
        <taxon>Vertebrata</taxon>
        <taxon>Euteleostomi</taxon>
        <taxon>Amphibia</taxon>
        <taxon>Batrachia</taxon>
        <taxon>Caudata</taxon>
        <taxon>Salamandroidea</taxon>
        <taxon>Salamandridae</taxon>
        <taxon>Pleurodelinae</taxon>
        <taxon>Pleurodeles</taxon>
    </lineage>
</organism>
<dbReference type="EMBL" id="JANPWB010000016">
    <property type="protein sequence ID" value="KAJ1085071.1"/>
    <property type="molecule type" value="Genomic_DNA"/>
</dbReference>
<dbReference type="AlphaFoldDB" id="A0AAV7L013"/>
<sequence length="151" mass="17270">MSALSTMALSMAATMMAIPQSTETLWMAAPSKAARSLPSARPNLETHQPSFLLLTLIPLRLKSLQEMLSPSHTSPSRVSPAPRGYLLHDDEEEEHKEEYSEDRLFEVAHSPSDIRIKCQEEDEEDQQYYEKQYAHEPNVHQQDISYSQQQQ</sequence>
<dbReference type="Proteomes" id="UP001066276">
    <property type="component" value="Chromosome 12"/>
</dbReference>
<protein>
    <submittedName>
        <fullName evidence="2">Uncharacterized protein</fullName>
    </submittedName>
</protein>